<sequence>MGPLTERDLLAHGVTSDDSITKRDEDRVRLLKFIASKPEGIVLNHLVHYVLKGVNPDTYSGFYDLTGDEWERHDYALDSIADNGETVPLNGSDADYQFTRRFLPRAEDAGLVRLTDSPAGQVAHPTTDLLDLISAGITETPNADSSLVYDREFIRKVLKTTSSVSDSQKEFFSSALQSYLNRIEDYRLAFDVQHYDHRGRGGSRRMTKDYKTRFNDEGRIKRGFARFNDALEHAYDSAENAVLVTLTSDPGTRHDDDRPDPRGILELTESVNENFHRLTQYMASDPSTKDDTREPGIVSYRSDRADVVTSRPRERLDYIKALEFTERGLPHLHVLFFDVPTDENGMPFLMHKQELSDKWQDYGQGQIVDAYPLVYRDDLADLDGAEFAEDQGFVCWYRYGDHNLASSKVETRSRSHQIDMAGEDENPMQKTAGSYLGKYLSMTFAALLDETGASTDDSDTYSDKFATWKLAMYWATEKRFWSISRSIERAIDRDSQLDDEEARAVRWAAKQDVMLACEAIGEDHFTVDELDDLEEVDRNRSAVSQVVSSPFVNIEYLGTYRYDDLPSQWFPTRQLASVEKPVHDPDEPLHLASRGDRPPPTADVWS</sequence>
<dbReference type="InterPro" id="IPR059016">
    <property type="entry name" value="DUF8148_C"/>
</dbReference>
<evidence type="ECO:0000313" key="5">
    <source>
        <dbReference type="EMBL" id="MFD1642822.1"/>
    </source>
</evidence>
<dbReference type="Pfam" id="PF26474">
    <property type="entry name" value="DUF8148_M"/>
    <property type="match status" value="1"/>
</dbReference>
<proteinExistence type="predicted"/>
<feature type="domain" description="DUF8148" evidence="3">
    <location>
        <begin position="149"/>
        <end position="215"/>
    </location>
</feature>
<evidence type="ECO:0008006" key="7">
    <source>
        <dbReference type="Google" id="ProtNLM"/>
    </source>
</evidence>
<dbReference type="EMBL" id="JBHUDM010000003">
    <property type="protein sequence ID" value="MFD1642822.1"/>
    <property type="molecule type" value="Genomic_DNA"/>
</dbReference>
<evidence type="ECO:0000256" key="1">
    <source>
        <dbReference type="SAM" id="MobiDB-lite"/>
    </source>
</evidence>
<protein>
    <recommendedName>
        <fullName evidence="7">Bacteriophage replication gene A protein (GPA)</fullName>
    </recommendedName>
</protein>
<dbReference type="Pfam" id="PF26475">
    <property type="entry name" value="DUF8148_C"/>
    <property type="match status" value="1"/>
</dbReference>
<evidence type="ECO:0000313" key="6">
    <source>
        <dbReference type="Proteomes" id="UP001597052"/>
    </source>
</evidence>
<dbReference type="InterPro" id="IPR059015">
    <property type="entry name" value="DUF8148_M"/>
</dbReference>
<feature type="domain" description="DUF8148" evidence="4">
    <location>
        <begin position="218"/>
        <end position="473"/>
    </location>
</feature>
<evidence type="ECO:0000259" key="4">
    <source>
        <dbReference type="Pfam" id="PF26475"/>
    </source>
</evidence>
<reference evidence="5 6" key="1">
    <citation type="journal article" date="2019" name="Int. J. Syst. Evol. Microbiol.">
        <title>The Global Catalogue of Microorganisms (GCM) 10K type strain sequencing project: providing services to taxonomists for standard genome sequencing and annotation.</title>
        <authorList>
            <consortium name="The Broad Institute Genomics Platform"/>
            <consortium name="The Broad Institute Genome Sequencing Center for Infectious Disease"/>
            <person name="Wu L."/>
            <person name="Ma J."/>
        </authorList>
    </citation>
    <scope>NUCLEOTIDE SEQUENCE [LARGE SCALE GENOMIC DNA]</scope>
    <source>
        <strain evidence="5 6">CGMCC 1.10593</strain>
    </source>
</reference>
<evidence type="ECO:0000259" key="2">
    <source>
        <dbReference type="Pfam" id="PF26473"/>
    </source>
</evidence>
<dbReference type="AlphaFoldDB" id="A0ABD6DBU4"/>
<organism evidence="5 6">
    <name type="scientific">Halohasta litorea</name>
    <dbReference type="NCBI Taxonomy" id="869891"/>
    <lineage>
        <taxon>Archaea</taxon>
        <taxon>Methanobacteriati</taxon>
        <taxon>Methanobacteriota</taxon>
        <taxon>Stenosarchaea group</taxon>
        <taxon>Halobacteria</taxon>
        <taxon>Halobacteriales</taxon>
        <taxon>Haloferacaceae</taxon>
        <taxon>Halohasta</taxon>
    </lineage>
</organism>
<dbReference type="Proteomes" id="UP001597052">
    <property type="component" value="Unassembled WGS sequence"/>
</dbReference>
<keyword evidence="6" id="KW-1185">Reference proteome</keyword>
<accession>A0ABD6DBU4</accession>
<dbReference type="RefSeq" id="WP_256396221.1">
    <property type="nucleotide sequence ID" value="NZ_JANHDJ010000003.1"/>
</dbReference>
<dbReference type="Pfam" id="PF26473">
    <property type="entry name" value="DUF8148"/>
    <property type="match status" value="1"/>
</dbReference>
<comment type="caution">
    <text evidence="5">The sequence shown here is derived from an EMBL/GenBank/DDBJ whole genome shotgun (WGS) entry which is preliminary data.</text>
</comment>
<feature type="domain" description="DUF8148" evidence="2">
    <location>
        <begin position="10"/>
        <end position="134"/>
    </location>
</feature>
<feature type="compositionally biased region" description="Basic and acidic residues" evidence="1">
    <location>
        <begin position="580"/>
        <end position="597"/>
    </location>
</feature>
<name>A0ABD6DBU4_9EURY</name>
<feature type="region of interest" description="Disordered" evidence="1">
    <location>
        <begin position="580"/>
        <end position="606"/>
    </location>
</feature>
<dbReference type="InterPro" id="IPR058461">
    <property type="entry name" value="DUF8148_N"/>
</dbReference>
<evidence type="ECO:0000259" key="3">
    <source>
        <dbReference type="Pfam" id="PF26474"/>
    </source>
</evidence>
<gene>
    <name evidence="5" type="ORF">ACFSBW_13150</name>
</gene>